<dbReference type="InterPro" id="IPR002052">
    <property type="entry name" value="DNA_methylase_N6_adenine_CS"/>
</dbReference>
<gene>
    <name evidence="5 8" type="primary">prmC</name>
    <name evidence="9" type="ORF">DFR51_0089</name>
    <name evidence="8" type="ORF">SmB9_11310</name>
</gene>
<dbReference type="Gene3D" id="3.40.50.150">
    <property type="entry name" value="Vaccinia Virus protein VP39"/>
    <property type="match status" value="1"/>
</dbReference>
<evidence type="ECO:0000256" key="3">
    <source>
        <dbReference type="ARBA" id="ARBA00022691"/>
    </source>
</evidence>
<dbReference type="EMBL" id="AP018711">
    <property type="protein sequence ID" value="BBE33473.1"/>
    <property type="molecule type" value="Genomic_DNA"/>
</dbReference>
<evidence type="ECO:0000256" key="5">
    <source>
        <dbReference type="HAMAP-Rule" id="MF_02126"/>
    </source>
</evidence>
<feature type="binding site" evidence="5">
    <location>
        <begin position="113"/>
        <end position="117"/>
    </location>
    <ligand>
        <name>S-adenosyl-L-methionine</name>
        <dbReference type="ChEBI" id="CHEBI:59789"/>
    </ligand>
</feature>
<evidence type="ECO:0000313" key="8">
    <source>
        <dbReference type="EMBL" id="BBE33473.1"/>
    </source>
</evidence>
<dbReference type="InterPro" id="IPR050320">
    <property type="entry name" value="N5-glutamine_MTase"/>
</dbReference>
<protein>
    <recommendedName>
        <fullName evidence="5">Release factor glutamine methyltransferase</fullName>
        <shortName evidence="5">RF MTase</shortName>
        <ecNumber evidence="5">2.1.1.297</ecNumber>
    </recommendedName>
    <alternativeName>
        <fullName evidence="5">N5-glutamine methyltransferase PrmC</fullName>
    </alternativeName>
    <alternativeName>
        <fullName evidence="5">Protein-(glutamine-N5) MTase PrmC</fullName>
    </alternativeName>
    <alternativeName>
        <fullName evidence="5">Protein-glutamine N-methyltransferase PrmC</fullName>
    </alternativeName>
</protein>
<keyword evidence="2 5" id="KW-0808">Transferase</keyword>
<dbReference type="InterPro" id="IPR029063">
    <property type="entry name" value="SAM-dependent_MTases_sf"/>
</dbReference>
<accession>A0AAD1D461</accession>
<evidence type="ECO:0000256" key="2">
    <source>
        <dbReference type="ARBA" id="ARBA00022679"/>
    </source>
</evidence>
<feature type="domain" description="Methyltransferase small" evidence="6">
    <location>
        <begin position="101"/>
        <end position="184"/>
    </location>
</feature>
<proteinExistence type="inferred from homology"/>
<reference evidence="8 10" key="1">
    <citation type="submission" date="2018-06" db="EMBL/GenBank/DDBJ databases">
        <title>Complete Genome Sequence of the Microcystin-Degrading Bacterium Sphingosinicella microcystinivorans Strain B-9.</title>
        <authorList>
            <person name="Jin H."/>
            <person name="Nishizawa T."/>
            <person name="Guo Y."/>
            <person name="Nishizawa A."/>
            <person name="Park H."/>
            <person name="Kato H."/>
            <person name="Tsuji K."/>
            <person name="Harada K."/>
        </authorList>
    </citation>
    <scope>NUCLEOTIDE SEQUENCE [LARGE SCALE GENOMIC DNA]</scope>
    <source>
        <strain evidence="8 10">B9</strain>
    </source>
</reference>
<evidence type="ECO:0000256" key="1">
    <source>
        <dbReference type="ARBA" id="ARBA00022603"/>
    </source>
</evidence>
<dbReference type="InterPro" id="IPR004556">
    <property type="entry name" value="HemK-like"/>
</dbReference>
<keyword evidence="1 5" id="KW-0489">Methyltransferase</keyword>
<dbReference type="EMBL" id="RBWX01000007">
    <property type="protein sequence ID" value="RKS90558.1"/>
    <property type="molecule type" value="Genomic_DNA"/>
</dbReference>
<dbReference type="GO" id="GO:0032259">
    <property type="term" value="P:methylation"/>
    <property type="evidence" value="ECO:0007669"/>
    <property type="project" value="UniProtKB-KW"/>
</dbReference>
<evidence type="ECO:0000259" key="6">
    <source>
        <dbReference type="Pfam" id="PF05175"/>
    </source>
</evidence>
<organism evidence="8 10">
    <name type="scientific">Sphingosinicella microcystinivorans</name>
    <dbReference type="NCBI Taxonomy" id="335406"/>
    <lineage>
        <taxon>Bacteria</taxon>
        <taxon>Pseudomonadati</taxon>
        <taxon>Pseudomonadota</taxon>
        <taxon>Alphaproteobacteria</taxon>
        <taxon>Sphingomonadales</taxon>
        <taxon>Sphingosinicellaceae</taxon>
        <taxon>Sphingosinicella</taxon>
    </lineage>
</organism>
<reference evidence="9 11" key="2">
    <citation type="submission" date="2018-10" db="EMBL/GenBank/DDBJ databases">
        <title>Genomic Encyclopedia of Type Strains, Phase IV (KMG-IV): sequencing the most valuable type-strain genomes for metagenomic binning, comparative biology and taxonomic classification.</title>
        <authorList>
            <person name="Goeker M."/>
        </authorList>
    </citation>
    <scope>NUCLEOTIDE SEQUENCE [LARGE SCALE GENOMIC DNA]</scope>
    <source>
        <strain evidence="9 11">DSM 19791</strain>
    </source>
</reference>
<dbReference type="PANTHER" id="PTHR18895:SF74">
    <property type="entry name" value="MTRF1L RELEASE FACTOR GLUTAMINE METHYLTRANSFERASE"/>
    <property type="match status" value="1"/>
</dbReference>
<dbReference type="InterPro" id="IPR019874">
    <property type="entry name" value="RF_methyltr_PrmC"/>
</dbReference>
<evidence type="ECO:0000259" key="7">
    <source>
        <dbReference type="Pfam" id="PF17827"/>
    </source>
</evidence>
<dbReference type="PROSITE" id="PS00092">
    <property type="entry name" value="N6_MTASE"/>
    <property type="match status" value="1"/>
</dbReference>
<dbReference type="InterPro" id="IPR007848">
    <property type="entry name" value="Small_mtfrase_dom"/>
</dbReference>
<evidence type="ECO:0000313" key="11">
    <source>
        <dbReference type="Proteomes" id="UP000276029"/>
    </source>
</evidence>
<dbReference type="Pfam" id="PF17827">
    <property type="entry name" value="PrmC_N"/>
    <property type="match status" value="1"/>
</dbReference>
<dbReference type="NCBIfam" id="TIGR03534">
    <property type="entry name" value="RF_mod_PrmC"/>
    <property type="match status" value="1"/>
</dbReference>
<feature type="binding site" evidence="5">
    <location>
        <begin position="179"/>
        <end position="182"/>
    </location>
    <ligand>
        <name>substrate</name>
    </ligand>
</feature>
<sequence length="274" mass="28640">MKALDLVRDAAARIGGETPRLDAELIVAHALGIAREVLLLGNPEAAADAAEALIIRRAAGEPVAYILGRQEFWSLDLEVGPGILVPRGDTETLIVAAQRLFPADAALRVLDLGTGSGALALAALAEWPKATALATDVSDAALAVAARNADRLGFSGRCSLLKADWAEGVAGRFSLILSNPPYIGEDEETGPGVREYEPQGALFAGQDGLEAYRRIVPALPALLEANGAAILEIGWRQADAVLALGREAGLGGTVERDLAGRDRAIVFHRIASVF</sequence>
<dbReference type="GO" id="GO:0102559">
    <property type="term" value="F:peptide chain release factor N(5)-glutamine methyltransferase activity"/>
    <property type="evidence" value="ECO:0007669"/>
    <property type="project" value="UniProtKB-EC"/>
</dbReference>
<dbReference type="Gene3D" id="1.10.8.10">
    <property type="entry name" value="DNA helicase RuvA subunit, C-terminal domain"/>
    <property type="match status" value="1"/>
</dbReference>
<dbReference type="EC" id="2.1.1.297" evidence="5"/>
<dbReference type="HAMAP" id="MF_02126">
    <property type="entry name" value="RF_methyltr_PrmC"/>
    <property type="match status" value="1"/>
</dbReference>
<dbReference type="SUPFAM" id="SSF53335">
    <property type="entry name" value="S-adenosyl-L-methionine-dependent methyltransferases"/>
    <property type="match status" value="1"/>
</dbReference>
<dbReference type="NCBIfam" id="TIGR00536">
    <property type="entry name" value="hemK_fam"/>
    <property type="match status" value="1"/>
</dbReference>
<evidence type="ECO:0000313" key="10">
    <source>
        <dbReference type="Proteomes" id="UP000275727"/>
    </source>
</evidence>
<name>A0AAD1D461_SPHMI</name>
<dbReference type="CDD" id="cd02440">
    <property type="entry name" value="AdoMet_MTases"/>
    <property type="match status" value="1"/>
</dbReference>
<dbReference type="Proteomes" id="UP000275727">
    <property type="component" value="Chromosome"/>
</dbReference>
<keyword evidence="3 5" id="KW-0949">S-adenosyl-L-methionine</keyword>
<dbReference type="AlphaFoldDB" id="A0AAD1D461"/>
<dbReference type="KEGG" id="smic:SmB9_11310"/>
<feature type="binding site" evidence="5">
    <location>
        <position position="136"/>
    </location>
    <ligand>
        <name>S-adenosyl-L-methionine</name>
        <dbReference type="ChEBI" id="CHEBI:59789"/>
    </ligand>
</feature>
<feature type="binding site" evidence="5">
    <location>
        <position position="165"/>
    </location>
    <ligand>
        <name>S-adenosyl-L-methionine</name>
        <dbReference type="ChEBI" id="CHEBI:59789"/>
    </ligand>
</feature>
<comment type="similarity">
    <text evidence="5">Belongs to the protein N5-glutamine methyltransferase family. PrmC subfamily.</text>
</comment>
<comment type="function">
    <text evidence="5">Methylates the class 1 translation termination release factors RF1/PrfA and RF2/PrfB on the glutamine residue of the universally conserved GGQ motif.</text>
</comment>
<dbReference type="Pfam" id="PF05175">
    <property type="entry name" value="MTS"/>
    <property type="match status" value="1"/>
</dbReference>
<evidence type="ECO:0000256" key="4">
    <source>
        <dbReference type="ARBA" id="ARBA00048391"/>
    </source>
</evidence>
<dbReference type="RefSeq" id="WP_121047096.1">
    <property type="nucleotide sequence ID" value="NZ_AP018711.1"/>
</dbReference>
<comment type="catalytic activity">
    <reaction evidence="4 5">
        <text>L-glutaminyl-[peptide chain release factor] + S-adenosyl-L-methionine = N(5)-methyl-L-glutaminyl-[peptide chain release factor] + S-adenosyl-L-homocysteine + H(+)</text>
        <dbReference type="Rhea" id="RHEA:42896"/>
        <dbReference type="Rhea" id="RHEA-COMP:10271"/>
        <dbReference type="Rhea" id="RHEA-COMP:10272"/>
        <dbReference type="ChEBI" id="CHEBI:15378"/>
        <dbReference type="ChEBI" id="CHEBI:30011"/>
        <dbReference type="ChEBI" id="CHEBI:57856"/>
        <dbReference type="ChEBI" id="CHEBI:59789"/>
        <dbReference type="ChEBI" id="CHEBI:61891"/>
        <dbReference type="EC" id="2.1.1.297"/>
    </reaction>
</comment>
<dbReference type="InterPro" id="IPR040758">
    <property type="entry name" value="PrmC_N"/>
</dbReference>
<dbReference type="Proteomes" id="UP000276029">
    <property type="component" value="Unassembled WGS sequence"/>
</dbReference>
<evidence type="ECO:0000313" key="9">
    <source>
        <dbReference type="EMBL" id="RKS90558.1"/>
    </source>
</evidence>
<keyword evidence="11" id="KW-1185">Reference proteome</keyword>
<dbReference type="GO" id="GO:0003676">
    <property type="term" value="F:nucleic acid binding"/>
    <property type="evidence" value="ECO:0007669"/>
    <property type="project" value="InterPro"/>
</dbReference>
<feature type="binding site" evidence="5">
    <location>
        <position position="179"/>
    </location>
    <ligand>
        <name>S-adenosyl-L-methionine</name>
        <dbReference type="ChEBI" id="CHEBI:59789"/>
    </ligand>
</feature>
<feature type="domain" description="Release factor glutamine methyltransferase N-terminal" evidence="7">
    <location>
        <begin position="8"/>
        <end position="68"/>
    </location>
</feature>
<dbReference type="PANTHER" id="PTHR18895">
    <property type="entry name" value="HEMK METHYLTRANSFERASE"/>
    <property type="match status" value="1"/>
</dbReference>